<dbReference type="PANTHER" id="PTHR39206:SF1">
    <property type="entry name" value="SLL8004 PROTEIN"/>
    <property type="match status" value="1"/>
</dbReference>
<dbReference type="Gene3D" id="3.40.50.300">
    <property type="entry name" value="P-loop containing nucleotide triphosphate hydrolases"/>
    <property type="match status" value="1"/>
</dbReference>
<gene>
    <name evidence="1" type="ORF">GRH90_11770</name>
</gene>
<organism evidence="1 2">
    <name type="scientific">Acerihabitans arboris</name>
    <dbReference type="NCBI Taxonomy" id="2691583"/>
    <lineage>
        <taxon>Bacteria</taxon>
        <taxon>Pseudomonadati</taxon>
        <taxon>Pseudomonadota</taxon>
        <taxon>Gammaproteobacteria</taxon>
        <taxon>Enterobacterales</taxon>
        <taxon>Pectobacteriaceae</taxon>
        <taxon>Acerihabitans</taxon>
    </lineage>
</organism>
<sequence length="216" mass="23072">MSGSQSRPFIFVLAGVNGGGKSSVGGSLLAGHGLAWFNPDTYARELMSQLGLELAEANGRAWAAGRSRLEAALAEGASYAFETTLGGNTIPRLLAQAVRTHDVIMLFCGLSSPEQHIRRVQLRVAHGGHAIAGEKIRERWITSRANLIRLLPLLAHVQVFDNSVDAAPGDDIPDPVLVLEVTWGTMVFPAADDARALAATPEWARPLLEAAMQMAE</sequence>
<evidence type="ECO:0008006" key="3">
    <source>
        <dbReference type="Google" id="ProtNLM"/>
    </source>
</evidence>
<dbReference type="InterPro" id="IPR027417">
    <property type="entry name" value="P-loop_NTPase"/>
</dbReference>
<proteinExistence type="predicted"/>
<accession>A0A845SLC6</accession>
<dbReference type="Proteomes" id="UP000461443">
    <property type="component" value="Unassembled WGS sequence"/>
</dbReference>
<dbReference type="RefSeq" id="WP_162366137.1">
    <property type="nucleotide sequence ID" value="NZ_WUBS01000007.1"/>
</dbReference>
<dbReference type="PANTHER" id="PTHR39206">
    <property type="entry name" value="SLL8004 PROTEIN"/>
    <property type="match status" value="1"/>
</dbReference>
<reference evidence="1 2" key="2">
    <citation type="submission" date="2020-02" db="EMBL/GenBank/DDBJ databases">
        <title>The new genus of Enterobacteriales.</title>
        <authorList>
            <person name="Kim I.S."/>
        </authorList>
    </citation>
    <scope>NUCLEOTIDE SEQUENCE [LARGE SCALE GENOMIC DNA]</scope>
    <source>
        <strain evidence="1 2">SAP-6</strain>
    </source>
</reference>
<evidence type="ECO:0000313" key="1">
    <source>
        <dbReference type="EMBL" id="NDL63421.1"/>
    </source>
</evidence>
<dbReference type="EMBL" id="WUBS01000007">
    <property type="protein sequence ID" value="NDL63421.1"/>
    <property type="molecule type" value="Genomic_DNA"/>
</dbReference>
<keyword evidence="2" id="KW-1185">Reference proteome</keyword>
<dbReference type="AlphaFoldDB" id="A0A845SLC6"/>
<name>A0A845SLC6_9GAMM</name>
<comment type="caution">
    <text evidence="1">The sequence shown here is derived from an EMBL/GenBank/DDBJ whole genome shotgun (WGS) entry which is preliminary data.</text>
</comment>
<reference evidence="1 2" key="1">
    <citation type="submission" date="2019-12" db="EMBL/GenBank/DDBJ databases">
        <authorList>
            <person name="Lee S.D."/>
        </authorList>
    </citation>
    <scope>NUCLEOTIDE SEQUENCE [LARGE SCALE GENOMIC DNA]</scope>
    <source>
        <strain evidence="1 2">SAP-6</strain>
    </source>
</reference>
<evidence type="ECO:0000313" key="2">
    <source>
        <dbReference type="Proteomes" id="UP000461443"/>
    </source>
</evidence>
<protein>
    <recommendedName>
        <fullName evidence="3">UDP-N-acetylglucosamine kinase</fullName>
    </recommendedName>
</protein>
<dbReference type="SUPFAM" id="SSF52540">
    <property type="entry name" value="P-loop containing nucleoside triphosphate hydrolases"/>
    <property type="match status" value="1"/>
</dbReference>